<evidence type="ECO:0000313" key="5">
    <source>
        <dbReference type="Proteomes" id="UP000276128"/>
    </source>
</evidence>
<evidence type="ECO:0000256" key="2">
    <source>
        <dbReference type="SAM" id="SignalP"/>
    </source>
</evidence>
<dbReference type="Pfam" id="PF00963">
    <property type="entry name" value="Cohesin"/>
    <property type="match status" value="1"/>
</dbReference>
<feature type="domain" description="SLH" evidence="3">
    <location>
        <begin position="501"/>
        <end position="558"/>
    </location>
</feature>
<dbReference type="GO" id="GO:0000272">
    <property type="term" value="P:polysaccharide catabolic process"/>
    <property type="evidence" value="ECO:0007669"/>
    <property type="project" value="InterPro"/>
</dbReference>
<organism evidence="4 5">
    <name type="scientific">Paenibacillus whitsoniae</name>
    <dbReference type="NCBI Taxonomy" id="2496558"/>
    <lineage>
        <taxon>Bacteria</taxon>
        <taxon>Bacillati</taxon>
        <taxon>Bacillota</taxon>
        <taxon>Bacilli</taxon>
        <taxon>Bacillales</taxon>
        <taxon>Paenibacillaceae</taxon>
        <taxon>Paenibacillus</taxon>
    </lineage>
</organism>
<keyword evidence="2" id="KW-0732">Signal</keyword>
<dbReference type="Pfam" id="PF00395">
    <property type="entry name" value="SLH"/>
    <property type="match status" value="3"/>
</dbReference>
<feature type="domain" description="SLH" evidence="3">
    <location>
        <begin position="434"/>
        <end position="497"/>
    </location>
</feature>
<dbReference type="CDD" id="cd08547">
    <property type="entry name" value="Type_II_cohesin"/>
    <property type="match status" value="1"/>
</dbReference>
<dbReference type="InterPro" id="IPR002102">
    <property type="entry name" value="Cohesin_dom"/>
</dbReference>
<dbReference type="GO" id="GO:0030246">
    <property type="term" value="F:carbohydrate binding"/>
    <property type="evidence" value="ECO:0007669"/>
    <property type="project" value="InterPro"/>
</dbReference>
<dbReference type="PANTHER" id="PTHR43308">
    <property type="entry name" value="OUTER MEMBRANE PROTEIN ALPHA-RELATED"/>
    <property type="match status" value="1"/>
</dbReference>
<reference evidence="4 5" key="1">
    <citation type="submission" date="2018-12" db="EMBL/GenBank/DDBJ databases">
        <title>Bacillus ochoae sp. nov., Paenibacillus whitsoniae sp. nov., Paenibacillus spiritus sp. nov. Isolated from the Mars Exploration Rover during spacecraft assembly.</title>
        <authorList>
            <person name="Seuylemezian A."/>
            <person name="Vaishampayan P."/>
        </authorList>
    </citation>
    <scope>NUCLEOTIDE SEQUENCE [LARGE SCALE GENOMIC DNA]</scope>
    <source>
        <strain evidence="4 5">MER 54</strain>
    </source>
</reference>
<dbReference type="EMBL" id="RXHU01000017">
    <property type="protein sequence ID" value="RTE10517.1"/>
    <property type="molecule type" value="Genomic_DNA"/>
</dbReference>
<gene>
    <name evidence="4" type="ORF">EJQ19_06575</name>
</gene>
<sequence length="558" mass="60273">MRRKFQFFLLALMFMVTQLPISAGAQVTDQYVLHASAARVEVGDRVSIAVKGEALTDLYAAEMQIMYDEQLLEYTGYTSFLDNQAYVHEPKVQGNTIRLVFTLTGNKPGITGDKDLFTFTFRTKKVGTASVSLNALMPIDSALNKTNGSIGSGTTIAVVNSNSGSPGSGSGSQPSGNPSSPSHSGTSVLHFDASPDARGAISIQAGANDLLDAGKHSTDETVTVRIKSGAEVKKIQLNLPAKQVQQLSSDSGKIKTLSVESDLAAVTISRDMLDNRTLSETSNLQLLIEKVDKQPLYDVNLLLDGSPITSFAPKSIQVNIPYALGLNEKPYQVVIHTITEDGKVKIVRNGQFDASTGTVQFQPDQLGRYKVSHAQVDFRDMTGYDWANEAVFGLAAREVINGRSEGYFIPGGDVTRAEFVKMLMGLIDAEDSSATATFTDVLLDDWSYRSIASAQKLGLVQGKDDGSFGSKDEISREDMAVFMYRALNARKSGTAHSTLTPAKFLDQDQVSSYARDAVAAVQQAGLIEGVSEGYFDPKGKLTRAQAAAVIYRFYQALR</sequence>
<feature type="compositionally biased region" description="Low complexity" evidence="1">
    <location>
        <begin position="160"/>
        <end position="187"/>
    </location>
</feature>
<accession>A0A3S0A681</accession>
<dbReference type="InterPro" id="IPR051465">
    <property type="entry name" value="Cell_Envelope_Struct_Comp"/>
</dbReference>
<dbReference type="Gene3D" id="2.60.40.680">
    <property type="match status" value="1"/>
</dbReference>
<dbReference type="PROSITE" id="PS51272">
    <property type="entry name" value="SLH"/>
    <property type="match status" value="3"/>
</dbReference>
<dbReference type="Proteomes" id="UP000276128">
    <property type="component" value="Unassembled WGS sequence"/>
</dbReference>
<protein>
    <recommendedName>
        <fullName evidence="3">SLH domain-containing protein</fullName>
    </recommendedName>
</protein>
<dbReference type="InterPro" id="IPR008965">
    <property type="entry name" value="CBM2/CBM3_carb-bd_dom_sf"/>
</dbReference>
<dbReference type="OrthoDB" id="2497113at2"/>
<dbReference type="SUPFAM" id="SSF49384">
    <property type="entry name" value="Carbohydrate-binding domain"/>
    <property type="match status" value="1"/>
</dbReference>
<feature type="signal peptide" evidence="2">
    <location>
        <begin position="1"/>
        <end position="25"/>
    </location>
</feature>
<evidence type="ECO:0000259" key="3">
    <source>
        <dbReference type="PROSITE" id="PS51272"/>
    </source>
</evidence>
<comment type="caution">
    <text evidence="4">The sequence shown here is derived from an EMBL/GenBank/DDBJ whole genome shotgun (WGS) entry which is preliminary data.</text>
</comment>
<proteinExistence type="predicted"/>
<feature type="chain" id="PRO_5018567537" description="SLH domain-containing protein" evidence="2">
    <location>
        <begin position="26"/>
        <end position="558"/>
    </location>
</feature>
<feature type="domain" description="SLH" evidence="3">
    <location>
        <begin position="374"/>
        <end position="433"/>
    </location>
</feature>
<evidence type="ECO:0000256" key="1">
    <source>
        <dbReference type="SAM" id="MobiDB-lite"/>
    </source>
</evidence>
<dbReference type="AlphaFoldDB" id="A0A3S0A681"/>
<feature type="region of interest" description="Disordered" evidence="1">
    <location>
        <begin position="157"/>
        <end position="191"/>
    </location>
</feature>
<dbReference type="RefSeq" id="WP_126140411.1">
    <property type="nucleotide sequence ID" value="NZ_RXHU01000017.1"/>
</dbReference>
<keyword evidence="5" id="KW-1185">Reference proteome</keyword>
<name>A0A3S0A681_9BACL</name>
<dbReference type="InterPro" id="IPR001119">
    <property type="entry name" value="SLH_dom"/>
</dbReference>
<evidence type="ECO:0000313" key="4">
    <source>
        <dbReference type="EMBL" id="RTE10517.1"/>
    </source>
</evidence>